<evidence type="ECO:0000256" key="1">
    <source>
        <dbReference type="ARBA" id="ARBA00009986"/>
    </source>
</evidence>
<feature type="domain" description="Aldehyde dehydrogenase" evidence="8">
    <location>
        <begin position="23"/>
        <end position="430"/>
    </location>
</feature>
<dbReference type="EMBL" id="JNCF01000008">
    <property type="protein sequence ID" value="KGP63916.1"/>
    <property type="molecule type" value="Genomic_DNA"/>
</dbReference>
<dbReference type="InterPro" id="IPR016161">
    <property type="entry name" value="Ald_DH/histidinol_DH"/>
</dbReference>
<dbReference type="PANTHER" id="PTHR43570">
    <property type="entry name" value="ALDEHYDE DEHYDROGENASE"/>
    <property type="match status" value="1"/>
</dbReference>
<dbReference type="OrthoDB" id="9812625at2"/>
<gene>
    <name evidence="9" type="ORF">EP47_07225</name>
</gene>
<evidence type="ECO:0000259" key="8">
    <source>
        <dbReference type="Pfam" id="PF00171"/>
    </source>
</evidence>
<reference evidence="9 10" key="1">
    <citation type="submission" date="2014-05" db="EMBL/GenBank/DDBJ databases">
        <authorList>
            <person name="Rizzardi K."/>
            <person name="Winiecka-Krusnell J."/>
            <person name="Ramliden M."/>
            <person name="Alm E."/>
            <person name="Andersson S."/>
            <person name="Byfors S."/>
        </authorList>
    </citation>
    <scope>NUCLEOTIDE SEQUENCE [LARGE SCALE GENOMIC DNA]</scope>
    <source>
        <strain evidence="9 10">LEGN</strain>
    </source>
</reference>
<dbReference type="GO" id="GO:0006081">
    <property type="term" value="P:aldehyde metabolic process"/>
    <property type="evidence" value="ECO:0007669"/>
    <property type="project" value="InterPro"/>
</dbReference>
<evidence type="ECO:0000256" key="3">
    <source>
        <dbReference type="ARBA" id="ARBA00023027"/>
    </source>
</evidence>
<dbReference type="AlphaFoldDB" id="A0A0A2SW35"/>
<proteinExistence type="inferred from homology"/>
<evidence type="ECO:0000256" key="6">
    <source>
        <dbReference type="PROSITE-ProRule" id="PRU10007"/>
    </source>
</evidence>
<evidence type="ECO:0000313" key="9">
    <source>
        <dbReference type="EMBL" id="KGP63916.1"/>
    </source>
</evidence>
<accession>A0A0A2SW35</accession>
<feature type="active site" evidence="5">
    <location>
        <position position="243"/>
    </location>
</feature>
<name>A0A0A2SW35_9GAMM</name>
<keyword evidence="2 4" id="KW-0560">Oxidoreductase</keyword>
<dbReference type="Proteomes" id="UP000054422">
    <property type="component" value="Unassembled WGS sequence"/>
</dbReference>
<comment type="similarity">
    <text evidence="1 4 7">Belongs to the aldehyde dehydrogenase family.</text>
</comment>
<dbReference type="InterPro" id="IPR012394">
    <property type="entry name" value="Aldehyde_DH_NAD(P)"/>
</dbReference>
<dbReference type="Gene3D" id="3.40.605.10">
    <property type="entry name" value="Aldehyde Dehydrogenase, Chain A, domain 1"/>
    <property type="match status" value="1"/>
</dbReference>
<dbReference type="PIRSF" id="PIRSF036492">
    <property type="entry name" value="ALDH"/>
    <property type="match status" value="1"/>
</dbReference>
<keyword evidence="10" id="KW-1185">Reference proteome</keyword>
<comment type="caution">
    <text evidence="9">The sequence shown here is derived from an EMBL/GenBank/DDBJ whole genome shotgun (WGS) entry which is preliminary data.</text>
</comment>
<feature type="active site" evidence="5 6">
    <location>
        <position position="210"/>
    </location>
</feature>
<dbReference type="GO" id="GO:0004029">
    <property type="term" value="F:aldehyde dehydrogenase (NAD+) activity"/>
    <property type="evidence" value="ECO:0007669"/>
    <property type="project" value="TreeGrafter"/>
</dbReference>
<evidence type="ECO:0000256" key="4">
    <source>
        <dbReference type="PIRNR" id="PIRNR036492"/>
    </source>
</evidence>
<evidence type="ECO:0000256" key="2">
    <source>
        <dbReference type="ARBA" id="ARBA00023002"/>
    </source>
</evidence>
<dbReference type="PROSITE" id="PS00687">
    <property type="entry name" value="ALDEHYDE_DEHYDR_GLU"/>
    <property type="match status" value="1"/>
</dbReference>
<dbReference type="SUPFAM" id="SSF53720">
    <property type="entry name" value="ALDH-like"/>
    <property type="match status" value="1"/>
</dbReference>
<dbReference type="InterPro" id="IPR016163">
    <property type="entry name" value="Ald_DH_C"/>
</dbReference>
<keyword evidence="3" id="KW-0520">NAD</keyword>
<sequence>MDLFAEFKSLHTQYELDPYPSLCERKRVLVAIKKALQKEASVLAEAINKDFSHRAAEETLFLEVFPTIKAINYCLKNMKRWMKKRHRHVSWLFIPAKAYVIPQPLGVVGNLVPWNYPVYLALVPTIYALAAGNRVMIKMSELSVNIGDALQTLFQSIGLERYVCVVNGDIEVSKQFASLPFGHLIFTGSTHVGKLVMKAASENLTPVTLELGGKSPAVLSCTMNTNYFKRLFMGKLFNAAQTCIAPDYLLIPQGWDEIVEREFKKFINTFYPELMSNKQYTSIITDKHKKRLLDLVEDARSKGARVVEFGQQASESPKLPMYLLFHVTNEMRVMKEEIFGPILPVMTYRSLNDAVNYINSLPNPLALYYFGEDKEEIKLIQTKTLSGALTINETIMHIAIDDLPFGGVGHSGMGHYHGKEGFDSFSKLKPVFAQRLISTVSWFYPPYGTLMRLLLTWIGGIKLREKKS</sequence>
<evidence type="ECO:0000313" key="10">
    <source>
        <dbReference type="Proteomes" id="UP000054422"/>
    </source>
</evidence>
<organism evidence="9 10">
    <name type="scientific">Legionella norrlandica</name>
    <dbReference type="NCBI Taxonomy" id="1498499"/>
    <lineage>
        <taxon>Bacteria</taxon>
        <taxon>Pseudomonadati</taxon>
        <taxon>Pseudomonadota</taxon>
        <taxon>Gammaproteobacteria</taxon>
        <taxon>Legionellales</taxon>
        <taxon>Legionellaceae</taxon>
        <taxon>Legionella</taxon>
    </lineage>
</organism>
<dbReference type="InterPro" id="IPR015590">
    <property type="entry name" value="Aldehyde_DH_dom"/>
</dbReference>
<dbReference type="Pfam" id="PF00171">
    <property type="entry name" value="Aldedh"/>
    <property type="match status" value="1"/>
</dbReference>
<dbReference type="GO" id="GO:0005737">
    <property type="term" value="C:cytoplasm"/>
    <property type="evidence" value="ECO:0007669"/>
    <property type="project" value="TreeGrafter"/>
</dbReference>
<protein>
    <recommendedName>
        <fullName evidence="4">Aldehyde dehydrogenase</fullName>
    </recommendedName>
</protein>
<dbReference type="Gene3D" id="3.40.309.10">
    <property type="entry name" value="Aldehyde Dehydrogenase, Chain A, domain 2"/>
    <property type="match status" value="1"/>
</dbReference>
<evidence type="ECO:0000256" key="7">
    <source>
        <dbReference type="RuleBase" id="RU003345"/>
    </source>
</evidence>
<dbReference type="RefSeq" id="WP_035887696.1">
    <property type="nucleotide sequence ID" value="NZ_JNCF01000008.1"/>
</dbReference>
<dbReference type="STRING" id="1498499.EP47_07225"/>
<dbReference type="InterPro" id="IPR016162">
    <property type="entry name" value="Ald_DH_N"/>
</dbReference>
<evidence type="ECO:0000256" key="5">
    <source>
        <dbReference type="PIRSR" id="PIRSR036492-1"/>
    </source>
</evidence>
<dbReference type="PANTHER" id="PTHR43570:SF20">
    <property type="entry name" value="ALDEHYDE DEHYDROGENASE ALDX-RELATED"/>
    <property type="match status" value="1"/>
</dbReference>
<dbReference type="InterPro" id="IPR029510">
    <property type="entry name" value="Ald_DH_CS_GLU"/>
</dbReference>
<dbReference type="CDD" id="cd07133">
    <property type="entry name" value="ALDH_CALDH_CalB"/>
    <property type="match status" value="1"/>
</dbReference>